<feature type="transmembrane region" description="Helical" evidence="7">
    <location>
        <begin position="109"/>
        <end position="128"/>
    </location>
</feature>
<comment type="similarity">
    <text evidence="2">Belongs to the SLC35F solute transporter family.</text>
</comment>
<comment type="subcellular location">
    <subcellularLocation>
        <location evidence="1">Membrane</location>
        <topology evidence="1">Multi-pass membrane protein</topology>
    </subcellularLocation>
</comment>
<keyword evidence="4 7" id="KW-1133">Transmembrane helix</keyword>
<evidence type="ECO:0000256" key="3">
    <source>
        <dbReference type="ARBA" id="ARBA00022692"/>
    </source>
</evidence>
<evidence type="ECO:0000313" key="9">
    <source>
        <dbReference type="Proteomes" id="UP000747542"/>
    </source>
</evidence>
<evidence type="ECO:0000256" key="1">
    <source>
        <dbReference type="ARBA" id="ARBA00004141"/>
    </source>
</evidence>
<proteinExistence type="inferred from homology"/>
<dbReference type="PANTHER" id="PTHR23051">
    <property type="entry name" value="SOLUTE CARRIER FAMILY 35, MEMBER F5"/>
    <property type="match status" value="1"/>
</dbReference>
<comment type="caution">
    <text evidence="8">The sequence shown here is derived from an EMBL/GenBank/DDBJ whole genome shotgun (WGS) entry which is preliminary data.</text>
</comment>
<dbReference type="AlphaFoldDB" id="A0A8J5N888"/>
<dbReference type="SUPFAM" id="SSF103481">
    <property type="entry name" value="Multidrug resistance efflux transporter EmrE"/>
    <property type="match status" value="1"/>
</dbReference>
<dbReference type="EMBL" id="JAHLQT010006607">
    <property type="protein sequence ID" value="KAG7174852.1"/>
    <property type="molecule type" value="Genomic_DNA"/>
</dbReference>
<dbReference type="InterPro" id="IPR037185">
    <property type="entry name" value="EmrE-like"/>
</dbReference>
<protein>
    <recommendedName>
        <fullName evidence="6">Solute carrier family 35 member F5</fullName>
    </recommendedName>
</protein>
<feature type="transmembrane region" description="Helical" evidence="7">
    <location>
        <begin position="20"/>
        <end position="39"/>
    </location>
</feature>
<accession>A0A8J5N888</accession>
<gene>
    <name evidence="8" type="ORF">Hamer_G030564</name>
</gene>
<evidence type="ECO:0000256" key="4">
    <source>
        <dbReference type="ARBA" id="ARBA00022989"/>
    </source>
</evidence>
<feature type="transmembrane region" description="Helical" evidence="7">
    <location>
        <begin position="164"/>
        <end position="190"/>
    </location>
</feature>
<evidence type="ECO:0000256" key="7">
    <source>
        <dbReference type="SAM" id="Phobius"/>
    </source>
</evidence>
<feature type="transmembrane region" description="Helical" evidence="7">
    <location>
        <begin position="202"/>
        <end position="224"/>
    </location>
</feature>
<reference evidence="8" key="1">
    <citation type="journal article" date="2021" name="Sci. Adv.">
        <title>The American lobster genome reveals insights on longevity, neural, and immune adaptations.</title>
        <authorList>
            <person name="Polinski J.M."/>
            <person name="Zimin A.V."/>
            <person name="Clark K.F."/>
            <person name="Kohn A.B."/>
            <person name="Sadowski N."/>
            <person name="Timp W."/>
            <person name="Ptitsyn A."/>
            <person name="Khanna P."/>
            <person name="Romanova D.Y."/>
            <person name="Williams P."/>
            <person name="Greenwood S.J."/>
            <person name="Moroz L.L."/>
            <person name="Walt D.R."/>
            <person name="Bodnar A.G."/>
        </authorList>
    </citation>
    <scope>NUCLEOTIDE SEQUENCE</scope>
    <source>
        <strain evidence="8">GMGI-L3</strain>
    </source>
</reference>
<name>A0A8J5N888_HOMAM</name>
<feature type="transmembrane region" description="Helical" evidence="7">
    <location>
        <begin position="46"/>
        <end position="66"/>
    </location>
</feature>
<evidence type="ECO:0000256" key="2">
    <source>
        <dbReference type="ARBA" id="ARBA00007863"/>
    </source>
</evidence>
<dbReference type="Proteomes" id="UP000747542">
    <property type="component" value="Unassembled WGS sequence"/>
</dbReference>
<evidence type="ECO:0000256" key="6">
    <source>
        <dbReference type="ARBA" id="ARBA00040744"/>
    </source>
</evidence>
<dbReference type="GO" id="GO:0016020">
    <property type="term" value="C:membrane"/>
    <property type="evidence" value="ECO:0007669"/>
    <property type="project" value="UniProtKB-SubCell"/>
</dbReference>
<dbReference type="PANTHER" id="PTHR23051:SF0">
    <property type="entry name" value="SOLUTE CARRIER FAMILY 35 MEMBER F5"/>
    <property type="match status" value="1"/>
</dbReference>
<evidence type="ECO:0000256" key="5">
    <source>
        <dbReference type="ARBA" id="ARBA00023136"/>
    </source>
</evidence>
<keyword evidence="5 7" id="KW-0472">Membrane</keyword>
<keyword evidence="3 7" id="KW-0812">Transmembrane</keyword>
<organism evidence="8 9">
    <name type="scientific">Homarus americanus</name>
    <name type="common">American lobster</name>
    <dbReference type="NCBI Taxonomy" id="6706"/>
    <lineage>
        <taxon>Eukaryota</taxon>
        <taxon>Metazoa</taxon>
        <taxon>Ecdysozoa</taxon>
        <taxon>Arthropoda</taxon>
        <taxon>Crustacea</taxon>
        <taxon>Multicrustacea</taxon>
        <taxon>Malacostraca</taxon>
        <taxon>Eumalacostraca</taxon>
        <taxon>Eucarida</taxon>
        <taxon>Decapoda</taxon>
        <taxon>Pleocyemata</taxon>
        <taxon>Astacidea</taxon>
        <taxon>Nephropoidea</taxon>
        <taxon>Nephropidae</taxon>
        <taxon>Homarus</taxon>
    </lineage>
</organism>
<sequence>WFAGNYSYQIALSNTEAGVVNIISSTSGLFTLILAAIFPSSLTDKFTLSKLASVLLMVAGVVLVSLEDLNLESSVVPVGVVWSIAGAILYACYMVFLKHKVPTEDRMDFTMFFGFVGFFNTIILWPGFPLLDVFGWETFQLPNLQHLFYMSVNGLVGTVLSELLWLWGCFLTSSLMATLSLSLTIPLTMFVDIWLKGIKYSLLIYIGAFPMMTSFIAVSLLTHYESWDPLMDGMKYLHRKCWRRNHMYR</sequence>
<keyword evidence="9" id="KW-1185">Reference proteome</keyword>
<feature type="non-terminal residue" evidence="8">
    <location>
        <position position="1"/>
    </location>
</feature>
<evidence type="ECO:0000313" key="8">
    <source>
        <dbReference type="EMBL" id="KAG7174852.1"/>
    </source>
</evidence>
<feature type="transmembrane region" description="Helical" evidence="7">
    <location>
        <begin position="78"/>
        <end position="97"/>
    </location>
</feature>